<dbReference type="InterPro" id="IPR037185">
    <property type="entry name" value="EmrE-like"/>
</dbReference>
<feature type="transmembrane region" description="Helical" evidence="2">
    <location>
        <begin position="284"/>
        <end position="301"/>
    </location>
</feature>
<dbReference type="SUPFAM" id="SSF103481">
    <property type="entry name" value="Multidrug resistance efflux transporter EmrE"/>
    <property type="match status" value="2"/>
</dbReference>
<feature type="compositionally biased region" description="Low complexity" evidence="1">
    <location>
        <begin position="330"/>
        <end position="340"/>
    </location>
</feature>
<keyword evidence="2" id="KW-1133">Transmembrane helix</keyword>
<gene>
    <name evidence="4" type="ORF">ALP90_02483</name>
</gene>
<feature type="transmembrane region" description="Helical" evidence="2">
    <location>
        <begin position="126"/>
        <end position="147"/>
    </location>
</feature>
<accession>A0A3M4T5J0</accession>
<name>A0A3M4T5J0_PSEA0</name>
<dbReference type="AlphaFoldDB" id="A0A3M4T5J0"/>
<feature type="transmembrane region" description="Helical" evidence="2">
    <location>
        <begin position="37"/>
        <end position="60"/>
    </location>
</feature>
<reference evidence="4 5" key="1">
    <citation type="submission" date="2018-08" db="EMBL/GenBank/DDBJ databases">
        <title>Recombination of ecologically and evolutionarily significant loci maintains genetic cohesion in the Pseudomonas syringae species complex.</title>
        <authorList>
            <person name="Dillon M."/>
            <person name="Thakur S."/>
            <person name="Almeida R.N.D."/>
            <person name="Weir B.S."/>
            <person name="Guttman D.S."/>
        </authorList>
    </citation>
    <scope>NUCLEOTIDE SEQUENCE [LARGE SCALE GENOMIC DNA]</scope>
    <source>
        <strain evidence="4 5">ICMP 5931</strain>
    </source>
</reference>
<evidence type="ECO:0000313" key="5">
    <source>
        <dbReference type="Proteomes" id="UP000271097"/>
    </source>
</evidence>
<keyword evidence="2" id="KW-0812">Transmembrane</keyword>
<feature type="compositionally biased region" description="Basic residues" evidence="1">
    <location>
        <begin position="342"/>
        <end position="353"/>
    </location>
</feature>
<feature type="transmembrane region" description="Helical" evidence="2">
    <location>
        <begin position="99"/>
        <end position="120"/>
    </location>
</feature>
<evidence type="ECO:0000313" key="4">
    <source>
        <dbReference type="EMBL" id="RMR22391.1"/>
    </source>
</evidence>
<dbReference type="PANTHER" id="PTHR22911">
    <property type="entry name" value="ACYL-MALONYL CONDENSING ENZYME-RELATED"/>
    <property type="match status" value="1"/>
</dbReference>
<proteinExistence type="predicted"/>
<feature type="transmembrane region" description="Helical" evidence="2">
    <location>
        <begin position="154"/>
        <end position="170"/>
    </location>
</feature>
<feature type="transmembrane region" description="Helical" evidence="2">
    <location>
        <begin position="307"/>
        <end position="325"/>
    </location>
</feature>
<evidence type="ECO:0000256" key="1">
    <source>
        <dbReference type="SAM" id="MobiDB-lite"/>
    </source>
</evidence>
<keyword evidence="2" id="KW-0472">Membrane</keyword>
<dbReference type="Gene3D" id="1.10.3730.20">
    <property type="match status" value="1"/>
</dbReference>
<feature type="transmembrane region" description="Helical" evidence="2">
    <location>
        <begin position="218"/>
        <end position="239"/>
    </location>
</feature>
<dbReference type="InterPro" id="IPR000620">
    <property type="entry name" value="EamA_dom"/>
</dbReference>
<sequence length="353" mass="37542">MSCNATGALKPLRYAPLLSSQGGWLRMSAPALFPRHIAVLILALLACSFAGNHIAARIAFDHDTGLLLAILCRSGVTLLVLVSLVLWQREKLSLPASTWRWQLLLGLLIATQSFCIYSAVARIPVALALLVVNVSPILLALLTWALGGARPTRRAAGLMALILFGLTLALDVPQRLSNPGSSEPQWLEGIAYAFTAAVVFAFALWITDNKLASMRGTVRSMLTMVVVFAAAALAGASGLLPGGVDLPSSRIGWTALASLVVLYGLGFSLLFICMARLDIARNAPVMNIEPVASLLFGWLILDQLLSSGQVIGGLIVVSGIVLLTWRRATPSASQPSSPSSKKVLHHARERTDP</sequence>
<dbReference type="Pfam" id="PF00892">
    <property type="entry name" value="EamA"/>
    <property type="match status" value="2"/>
</dbReference>
<dbReference type="Proteomes" id="UP000271097">
    <property type="component" value="Unassembled WGS sequence"/>
</dbReference>
<protein>
    <submittedName>
        <fullName evidence="4">Putative Membrane protein</fullName>
    </submittedName>
</protein>
<feature type="region of interest" description="Disordered" evidence="1">
    <location>
        <begin position="330"/>
        <end position="353"/>
    </location>
</feature>
<feature type="transmembrane region" description="Helical" evidence="2">
    <location>
        <begin position="251"/>
        <end position="272"/>
    </location>
</feature>
<dbReference type="EMBL" id="RBRS01000099">
    <property type="protein sequence ID" value="RMR22391.1"/>
    <property type="molecule type" value="Genomic_DNA"/>
</dbReference>
<evidence type="ECO:0000259" key="3">
    <source>
        <dbReference type="Pfam" id="PF00892"/>
    </source>
</evidence>
<feature type="domain" description="EamA" evidence="3">
    <location>
        <begin position="38"/>
        <end position="169"/>
    </location>
</feature>
<feature type="transmembrane region" description="Helical" evidence="2">
    <location>
        <begin position="66"/>
        <end position="87"/>
    </location>
</feature>
<organism evidence="4 5">
    <name type="scientific">Pseudomonas amygdali pv. ulmi</name>
    <dbReference type="NCBI Taxonomy" id="251720"/>
    <lineage>
        <taxon>Bacteria</taxon>
        <taxon>Pseudomonadati</taxon>
        <taxon>Pseudomonadota</taxon>
        <taxon>Gammaproteobacteria</taxon>
        <taxon>Pseudomonadales</taxon>
        <taxon>Pseudomonadaceae</taxon>
        <taxon>Pseudomonas</taxon>
        <taxon>Pseudomonas amygdali</taxon>
    </lineage>
</organism>
<feature type="transmembrane region" description="Helical" evidence="2">
    <location>
        <begin position="190"/>
        <end position="206"/>
    </location>
</feature>
<feature type="domain" description="EamA" evidence="3">
    <location>
        <begin position="189"/>
        <end position="324"/>
    </location>
</feature>
<evidence type="ECO:0000256" key="2">
    <source>
        <dbReference type="SAM" id="Phobius"/>
    </source>
</evidence>
<comment type="caution">
    <text evidence="4">The sequence shown here is derived from an EMBL/GenBank/DDBJ whole genome shotgun (WGS) entry which is preliminary data.</text>
</comment>
<dbReference type="GO" id="GO:0016020">
    <property type="term" value="C:membrane"/>
    <property type="evidence" value="ECO:0007669"/>
    <property type="project" value="InterPro"/>
</dbReference>